<dbReference type="Proteomes" id="UP000006281">
    <property type="component" value="Chromosome"/>
</dbReference>
<evidence type="ECO:0000256" key="6">
    <source>
        <dbReference type="SAM" id="MobiDB-lite"/>
    </source>
</evidence>
<accession>K0K445</accession>
<dbReference type="GO" id="GO:0008270">
    <property type="term" value="F:zinc ion binding"/>
    <property type="evidence" value="ECO:0007669"/>
    <property type="project" value="InterPro"/>
</dbReference>
<keyword evidence="10" id="KW-1185">Reference proteome</keyword>
<dbReference type="Gene3D" id="3.40.50.720">
    <property type="entry name" value="NAD(P)-binding Rossmann-like Domain"/>
    <property type="match status" value="1"/>
</dbReference>
<dbReference type="HOGENOM" id="CLU_026673_11_0_11"/>
<feature type="domain" description="Alcohol dehydrogenase-like C-terminal" evidence="7">
    <location>
        <begin position="220"/>
        <end position="341"/>
    </location>
</feature>
<dbReference type="eggNOG" id="COG1063">
    <property type="taxonomic scope" value="Bacteria"/>
</dbReference>
<organism evidence="9 10">
    <name type="scientific">Saccharothrix espanaensis (strain ATCC 51144 / DSM 44229 / JCM 9112 / NBRC 15066 / NRRL 15764)</name>
    <dbReference type="NCBI Taxonomy" id="1179773"/>
    <lineage>
        <taxon>Bacteria</taxon>
        <taxon>Bacillati</taxon>
        <taxon>Actinomycetota</taxon>
        <taxon>Actinomycetes</taxon>
        <taxon>Pseudonocardiales</taxon>
        <taxon>Pseudonocardiaceae</taxon>
        <taxon>Saccharothrix</taxon>
    </lineage>
</organism>
<dbReference type="InterPro" id="IPR013154">
    <property type="entry name" value="ADH-like_N"/>
</dbReference>
<dbReference type="Pfam" id="PF00107">
    <property type="entry name" value="ADH_zinc_N"/>
    <property type="match status" value="1"/>
</dbReference>
<dbReference type="RefSeq" id="WP_015102489.1">
    <property type="nucleotide sequence ID" value="NC_019673.1"/>
</dbReference>
<sequence>MAPRVSLPEQGPSAEPAERTATRPARMRALVLSAPVDGSRRGRLDLTDLPTPVPGPAEVLVRVALCGICGTDVHVCRFHADGTSAFGGPVSLPVVLGHEASGVVARTGEWVTRVRPGDLVALESVLACGTCDTCLRGRPNQCERVTLTGLTAPGALAEYVVVPQTACHRLEPLRACGWGRDEALQAGALLEPLGCVYNALFVEGGGVRPGEHVTVHGLGPLGLFAGLLCRVGGASRVVGLDPLPERRDLARRLGFTACLDPADPPPDLLDADLHVEASGNPAQTLPVVERHLRPAGRCVVVSRTDSPVLVDTNPWVSTASRLIGARGHSGGIFPYLINLFASGQLDPRALIGAVLTLDQVPGALAGDAMTAAGKTLVRITGTPVP</sequence>
<dbReference type="KEGG" id="sesp:BN6_51110"/>
<dbReference type="InterPro" id="IPR050129">
    <property type="entry name" value="Zn_alcohol_dh"/>
</dbReference>
<proteinExistence type="inferred from homology"/>
<evidence type="ECO:0000259" key="8">
    <source>
        <dbReference type="Pfam" id="PF08240"/>
    </source>
</evidence>
<gene>
    <name evidence="9" type="ordered locus">BN6_51110</name>
</gene>
<dbReference type="EMBL" id="HE804045">
    <property type="protein sequence ID" value="CCH32377.1"/>
    <property type="molecule type" value="Genomic_DNA"/>
</dbReference>
<dbReference type="InterPro" id="IPR013149">
    <property type="entry name" value="ADH-like_C"/>
</dbReference>
<evidence type="ECO:0000256" key="1">
    <source>
        <dbReference type="ARBA" id="ARBA00001947"/>
    </source>
</evidence>
<comment type="similarity">
    <text evidence="5">Belongs to the zinc-containing alcohol dehydrogenase family.</text>
</comment>
<keyword evidence="3 5" id="KW-0862">Zinc</keyword>
<evidence type="ECO:0000259" key="7">
    <source>
        <dbReference type="Pfam" id="PF00107"/>
    </source>
</evidence>
<dbReference type="STRING" id="1179773.BN6_51110"/>
<protein>
    <submittedName>
        <fullName evidence="9">Alcohol dehydrogenase</fullName>
    </submittedName>
</protein>
<dbReference type="PATRIC" id="fig|1179773.3.peg.5135"/>
<dbReference type="OrthoDB" id="3567264at2"/>
<dbReference type="Gene3D" id="3.90.180.10">
    <property type="entry name" value="Medium-chain alcohol dehydrogenases, catalytic domain"/>
    <property type="match status" value="1"/>
</dbReference>
<evidence type="ECO:0000256" key="5">
    <source>
        <dbReference type="RuleBase" id="RU361277"/>
    </source>
</evidence>
<dbReference type="InterPro" id="IPR036291">
    <property type="entry name" value="NAD(P)-bd_dom_sf"/>
</dbReference>
<dbReference type="PANTHER" id="PTHR43401:SF5">
    <property type="entry name" value="ALCOHOL DEHYDROGENASE-RELATED"/>
    <property type="match status" value="1"/>
</dbReference>
<dbReference type="PROSITE" id="PS00059">
    <property type="entry name" value="ADH_ZINC"/>
    <property type="match status" value="1"/>
</dbReference>
<keyword evidence="4" id="KW-0560">Oxidoreductase</keyword>
<name>K0K445_SACES</name>
<reference evidence="9 10" key="1">
    <citation type="journal article" date="2012" name="BMC Genomics">
        <title>Complete genome sequence of Saccharothrix espanaensis DSM 44229T and comparison to the other completely sequenced Pseudonocardiaceae.</title>
        <authorList>
            <person name="Strobel T."/>
            <person name="Al-Dilaimi A."/>
            <person name="Blom J."/>
            <person name="Gessner A."/>
            <person name="Kalinowski J."/>
            <person name="Luzhetska M."/>
            <person name="Puhler A."/>
            <person name="Szczepanowski R."/>
            <person name="Bechthold A."/>
            <person name="Ruckert C."/>
        </authorList>
    </citation>
    <scope>NUCLEOTIDE SEQUENCE [LARGE SCALE GENOMIC DNA]</scope>
    <source>
        <strain evidence="10">ATCC 51144 / DSM 44229 / JCM 9112 / NBRC 15066 / NRRL 15764</strain>
    </source>
</reference>
<feature type="domain" description="Alcohol dehydrogenase-like N-terminal" evidence="8">
    <location>
        <begin position="55"/>
        <end position="170"/>
    </location>
</feature>
<feature type="region of interest" description="Disordered" evidence="6">
    <location>
        <begin position="1"/>
        <end position="25"/>
    </location>
</feature>
<evidence type="ECO:0000256" key="2">
    <source>
        <dbReference type="ARBA" id="ARBA00022723"/>
    </source>
</evidence>
<comment type="cofactor">
    <cofactor evidence="1 5">
        <name>Zn(2+)</name>
        <dbReference type="ChEBI" id="CHEBI:29105"/>
    </cofactor>
</comment>
<dbReference type="GO" id="GO:0016491">
    <property type="term" value="F:oxidoreductase activity"/>
    <property type="evidence" value="ECO:0007669"/>
    <property type="project" value="UniProtKB-KW"/>
</dbReference>
<dbReference type="InterPro" id="IPR002328">
    <property type="entry name" value="ADH_Zn_CS"/>
</dbReference>
<keyword evidence="2 5" id="KW-0479">Metal-binding</keyword>
<evidence type="ECO:0000313" key="9">
    <source>
        <dbReference type="EMBL" id="CCH32377.1"/>
    </source>
</evidence>
<evidence type="ECO:0000256" key="4">
    <source>
        <dbReference type="ARBA" id="ARBA00023002"/>
    </source>
</evidence>
<dbReference type="Pfam" id="PF08240">
    <property type="entry name" value="ADH_N"/>
    <property type="match status" value="1"/>
</dbReference>
<dbReference type="SUPFAM" id="SSF50129">
    <property type="entry name" value="GroES-like"/>
    <property type="match status" value="1"/>
</dbReference>
<dbReference type="AlphaFoldDB" id="K0K445"/>
<dbReference type="InterPro" id="IPR011032">
    <property type="entry name" value="GroES-like_sf"/>
</dbReference>
<dbReference type="PANTHER" id="PTHR43401">
    <property type="entry name" value="L-THREONINE 3-DEHYDROGENASE"/>
    <property type="match status" value="1"/>
</dbReference>
<dbReference type="SUPFAM" id="SSF51735">
    <property type="entry name" value="NAD(P)-binding Rossmann-fold domains"/>
    <property type="match status" value="1"/>
</dbReference>
<evidence type="ECO:0000313" key="10">
    <source>
        <dbReference type="Proteomes" id="UP000006281"/>
    </source>
</evidence>
<evidence type="ECO:0000256" key="3">
    <source>
        <dbReference type="ARBA" id="ARBA00022833"/>
    </source>
</evidence>